<keyword evidence="1" id="KW-0479">Metal-binding</keyword>
<dbReference type="PRINTS" id="PR00465">
    <property type="entry name" value="EP450IV"/>
</dbReference>
<dbReference type="Gene3D" id="1.10.630.10">
    <property type="entry name" value="Cytochrome P450"/>
    <property type="match status" value="1"/>
</dbReference>
<dbReference type="SUPFAM" id="SSF48264">
    <property type="entry name" value="Cytochrome P450"/>
    <property type="match status" value="1"/>
</dbReference>
<accession>A0A7S0NGH3</accession>
<feature type="chain" id="PRO_5031426755" evidence="4">
    <location>
        <begin position="22"/>
        <end position="469"/>
    </location>
</feature>
<dbReference type="InterPro" id="IPR001128">
    <property type="entry name" value="Cyt_P450"/>
</dbReference>
<dbReference type="InterPro" id="IPR036396">
    <property type="entry name" value="Cyt_P450_sf"/>
</dbReference>
<evidence type="ECO:0000256" key="4">
    <source>
        <dbReference type="SAM" id="SignalP"/>
    </source>
</evidence>
<dbReference type="InterPro" id="IPR002403">
    <property type="entry name" value="Cyt_P450_E_grp-IV"/>
</dbReference>
<proteinExistence type="predicted"/>
<protein>
    <submittedName>
        <fullName evidence="5">Uncharacterized protein</fullName>
    </submittedName>
</protein>
<sequence length="469" mass="50010">MSIRTLLLAALAAATTSALRAASPCSGPVPCTTRRGRGRSASPQMLLDTLTANDEASFKKSPAEFCSARVQKQGLTFSTTAFGGAVLAGDDAALALVLGEGAELEEPEALLGEPFAGTSETYDAVSEAFNRACYEELFEWIPKWKEAAGFSTFRFDDFLDPRVRGVRSSVRRLMLRATMPLTLGVSWADAVTLVESEALASVGVSKIGDLVALYDSFAKGQAGGLAGQFSRLTGGGSEAKLQSALATIAGGGDGAALLRRVFSSVEQSTALVCNMMSSTVTHEDWDRKLEAEQRVALDGHPPQEQIGAVQLAAMPKLRAFTQETLRLLPPARPSRLRLRTALGELAPGTLLQPEPFIAHLRADTYPDPGRFDPTRFVQAEGEGGGQGAQPPPRLGFAGPAQGGAGAELATALAQATFVQMRRMFELRLGKQPPFVPSGFPLSSIPEGCEVLAEARMYYELKRENKKLRF</sequence>
<dbReference type="AlphaFoldDB" id="A0A7S0NGH3"/>
<feature type="signal peptide" evidence="4">
    <location>
        <begin position="1"/>
        <end position="21"/>
    </location>
</feature>
<dbReference type="Pfam" id="PF00067">
    <property type="entry name" value="p450"/>
    <property type="match status" value="1"/>
</dbReference>
<dbReference type="GO" id="GO:0004497">
    <property type="term" value="F:monooxygenase activity"/>
    <property type="evidence" value="ECO:0007669"/>
    <property type="project" value="InterPro"/>
</dbReference>
<evidence type="ECO:0000313" key="5">
    <source>
        <dbReference type="EMBL" id="CAD8512022.1"/>
    </source>
</evidence>
<keyword evidence="4" id="KW-0732">Signal</keyword>
<dbReference type="GO" id="GO:0016705">
    <property type="term" value="F:oxidoreductase activity, acting on paired donors, with incorporation or reduction of molecular oxygen"/>
    <property type="evidence" value="ECO:0007669"/>
    <property type="project" value="InterPro"/>
</dbReference>
<dbReference type="GO" id="GO:0020037">
    <property type="term" value="F:heme binding"/>
    <property type="evidence" value="ECO:0007669"/>
    <property type="project" value="InterPro"/>
</dbReference>
<keyword evidence="2" id="KW-0408">Iron</keyword>
<feature type="region of interest" description="Disordered" evidence="3">
    <location>
        <begin position="379"/>
        <end position="401"/>
    </location>
</feature>
<evidence type="ECO:0000256" key="3">
    <source>
        <dbReference type="SAM" id="MobiDB-lite"/>
    </source>
</evidence>
<dbReference type="GO" id="GO:0005506">
    <property type="term" value="F:iron ion binding"/>
    <property type="evidence" value="ECO:0007669"/>
    <property type="project" value="InterPro"/>
</dbReference>
<evidence type="ECO:0000256" key="2">
    <source>
        <dbReference type="ARBA" id="ARBA00023004"/>
    </source>
</evidence>
<evidence type="ECO:0000256" key="1">
    <source>
        <dbReference type="ARBA" id="ARBA00022723"/>
    </source>
</evidence>
<dbReference type="EMBL" id="HBEP01038254">
    <property type="protein sequence ID" value="CAD8512022.1"/>
    <property type="molecule type" value="Transcribed_RNA"/>
</dbReference>
<gene>
    <name evidence="5" type="ORF">PANT1444_LOCUS21679</name>
</gene>
<reference evidence="5" key="1">
    <citation type="submission" date="2021-01" db="EMBL/GenBank/DDBJ databases">
        <authorList>
            <person name="Corre E."/>
            <person name="Pelletier E."/>
            <person name="Niang G."/>
            <person name="Scheremetjew M."/>
            <person name="Finn R."/>
            <person name="Kale V."/>
            <person name="Holt S."/>
            <person name="Cochrane G."/>
            <person name="Meng A."/>
            <person name="Brown T."/>
            <person name="Cohen L."/>
        </authorList>
    </citation>
    <scope>NUCLEOTIDE SEQUENCE</scope>
    <source>
        <strain evidence="5">CCMP1374</strain>
    </source>
</reference>
<name>A0A7S0NGH3_9EUKA</name>
<organism evidence="5">
    <name type="scientific">Phaeocystis antarctica</name>
    <dbReference type="NCBI Taxonomy" id="33657"/>
    <lineage>
        <taxon>Eukaryota</taxon>
        <taxon>Haptista</taxon>
        <taxon>Haptophyta</taxon>
        <taxon>Prymnesiophyceae</taxon>
        <taxon>Phaeocystales</taxon>
        <taxon>Phaeocystaceae</taxon>
        <taxon>Phaeocystis</taxon>
    </lineage>
</organism>